<dbReference type="EMBL" id="VWXX01000029">
    <property type="protein sequence ID" value="KAA6183714.1"/>
    <property type="molecule type" value="Genomic_DNA"/>
</dbReference>
<gene>
    <name evidence="2" type="ORF">F2Q65_14840</name>
</gene>
<keyword evidence="1" id="KW-0732">Signal</keyword>
<feature type="chain" id="PRO_5024354647" evidence="1">
    <location>
        <begin position="28"/>
        <end position="476"/>
    </location>
</feature>
<reference evidence="2 3" key="1">
    <citation type="submission" date="2019-09" db="EMBL/GenBank/DDBJ databases">
        <title>Whole-genome sequence of the purple sulfur bacterium Thiohalocapsa marina DSM 19078.</title>
        <authorList>
            <person name="Kyndt J.A."/>
            <person name="Meyer T.E."/>
        </authorList>
    </citation>
    <scope>NUCLEOTIDE SEQUENCE [LARGE SCALE GENOMIC DNA]</scope>
    <source>
        <strain evidence="2 3">DSM 19078</strain>
    </source>
</reference>
<keyword evidence="3" id="KW-1185">Reference proteome</keyword>
<accession>A0A5M8FH19</accession>
<name>A0A5M8FH19_9GAMM</name>
<dbReference type="AlphaFoldDB" id="A0A5M8FH19"/>
<dbReference type="Proteomes" id="UP000322981">
    <property type="component" value="Unassembled WGS sequence"/>
</dbReference>
<protein>
    <submittedName>
        <fullName evidence="2">Conjugal transfer protein</fullName>
    </submittedName>
</protein>
<proteinExistence type="predicted"/>
<evidence type="ECO:0000313" key="2">
    <source>
        <dbReference type="EMBL" id="KAA6183714.1"/>
    </source>
</evidence>
<sequence>MRFASIPALAVLLALSTGLGVAPPARADLAEELDTMFDGLLNVTEPTAHMGQRRGVLAGGSVYARNRVMNANLINIVPPSFEAGCGGIDLFAGSFSFISREQLTQLFRAIASNAASYAFKLALDSMCQNCGQVMDSLQKKVQAINSLFANSCQLGQGLVNDVVDAFDTQHKIKHSEASLVRGLGDVFETWSSVTGTDPIEQVQQSAPEYAREVLQGNLVWRALKGEGVAGWFSHGDDALLETLLSVTGSLIVGPPEPSPDGQGSNNRITPLPAILSIRELLHGSTATSEVRVYRCAPSRDVNDCLRPTIQTLQLQGMIERVRVLLVGDANRTGLIAKFRLGTDDFSADEKAFMQSAPNGLGGAVANLARIDEGTAVLFAERAAPVMALELVQLLLHDMARAVAIASALEANAYARPLREQIQDAREDLRAEYTVVSAQYGSSQEQLAYYSDLIQSAKATPYISVEQAGGGKLTPAQ</sequence>
<dbReference type="InterPro" id="IPR010927">
    <property type="entry name" value="T4SS_TraH"/>
</dbReference>
<evidence type="ECO:0000313" key="3">
    <source>
        <dbReference type="Proteomes" id="UP000322981"/>
    </source>
</evidence>
<organism evidence="2 3">
    <name type="scientific">Thiohalocapsa marina</name>
    <dbReference type="NCBI Taxonomy" id="424902"/>
    <lineage>
        <taxon>Bacteria</taxon>
        <taxon>Pseudomonadati</taxon>
        <taxon>Pseudomonadota</taxon>
        <taxon>Gammaproteobacteria</taxon>
        <taxon>Chromatiales</taxon>
        <taxon>Chromatiaceae</taxon>
        <taxon>Thiohalocapsa</taxon>
    </lineage>
</organism>
<evidence type="ECO:0000256" key="1">
    <source>
        <dbReference type="SAM" id="SignalP"/>
    </source>
</evidence>
<dbReference type="OrthoDB" id="9797479at2"/>
<feature type="signal peptide" evidence="1">
    <location>
        <begin position="1"/>
        <end position="27"/>
    </location>
</feature>
<dbReference type="RefSeq" id="WP_150094191.1">
    <property type="nucleotide sequence ID" value="NZ_VWXX01000029.1"/>
</dbReference>
<dbReference type="Pfam" id="PF06122">
    <property type="entry name" value="TraH"/>
    <property type="match status" value="1"/>
</dbReference>
<comment type="caution">
    <text evidence="2">The sequence shown here is derived from an EMBL/GenBank/DDBJ whole genome shotgun (WGS) entry which is preliminary data.</text>
</comment>